<dbReference type="PANTHER" id="PTHR43758:SF2">
    <property type="entry name" value="OXIDIZED PURINE NUCLEOSIDE TRIPHOSPHATE HYDROLASE"/>
    <property type="match status" value="1"/>
</dbReference>
<dbReference type="InterPro" id="IPR020084">
    <property type="entry name" value="NUDIX_hydrolase_CS"/>
</dbReference>
<keyword evidence="27" id="KW-1185">Reference proteome</keyword>
<dbReference type="Pfam" id="PF00293">
    <property type="entry name" value="NUDIX"/>
    <property type="match status" value="1"/>
</dbReference>
<evidence type="ECO:0000256" key="7">
    <source>
        <dbReference type="ARBA" id="ARBA00022842"/>
    </source>
</evidence>
<comment type="caution">
    <text evidence="25">The sequence shown here is derived from an EMBL/GenBank/DDBJ whole genome shotgun (WGS) entry which is preliminary data.</text>
</comment>
<dbReference type="InterPro" id="IPR003563">
    <property type="entry name" value="8ODP"/>
</dbReference>
<dbReference type="GO" id="GO:0005634">
    <property type="term" value="C:nucleus"/>
    <property type="evidence" value="ECO:0007669"/>
    <property type="project" value="UniProtKB-SubCell"/>
</dbReference>
<name>A0A5A8CLZ0_CAFRO</name>
<evidence type="ECO:0000313" key="26">
    <source>
        <dbReference type="EMBL" id="KAA0166792.1"/>
    </source>
</evidence>
<dbReference type="GO" id="GO:0042262">
    <property type="term" value="P:DNA protection"/>
    <property type="evidence" value="ECO:0007669"/>
    <property type="project" value="InterPro"/>
</dbReference>
<comment type="cofactor">
    <cofactor evidence="1">
        <name>Mg(2+)</name>
        <dbReference type="ChEBI" id="CHEBI:18420"/>
    </cofactor>
</comment>
<keyword evidence="6" id="KW-0378">Hydrolase</keyword>
<sequence>MAAVTSASPFARASPKMIDAAAAAASGRPLKLLTLLLVVQGDRVLLGMKKRGFGMGKYNGYGGKVEAGETVLEGALRELHEEAGIKATDATPRGRMLFEFRGEETVMDVRVFSASAFEGEPTESEEMTTEWFGVDKLPFDRMWADDRHWFPILLDGGFFRGYFEFEKDKIVDGVLERTADADTALKAFGASK</sequence>
<gene>
    <name evidence="25" type="ORF">FNF29_02678</name>
    <name evidence="26" type="ORF">FNF31_01167</name>
</gene>
<comment type="catalytic activity">
    <reaction evidence="9">
        <text>8-oxo-dATP + H2O = 8-oxo-dAMP + diphosphate + H(+)</text>
        <dbReference type="Rhea" id="RHEA:65396"/>
        <dbReference type="ChEBI" id="CHEBI:15377"/>
        <dbReference type="ChEBI" id="CHEBI:15378"/>
        <dbReference type="ChEBI" id="CHEBI:33019"/>
        <dbReference type="ChEBI" id="CHEBI:71361"/>
        <dbReference type="ChEBI" id="CHEBI:172871"/>
    </reaction>
    <physiologicalReaction direction="left-to-right" evidence="9">
        <dbReference type="Rhea" id="RHEA:65397"/>
    </physiologicalReaction>
</comment>
<comment type="similarity">
    <text evidence="3">Belongs to the Nudix hydrolase family.</text>
</comment>
<feature type="domain" description="Nudix hydrolase" evidence="24">
    <location>
        <begin position="29"/>
        <end position="155"/>
    </location>
</feature>
<dbReference type="EMBL" id="VLTM01000007">
    <property type="protein sequence ID" value="KAA0166792.1"/>
    <property type="molecule type" value="Genomic_DNA"/>
</dbReference>
<dbReference type="CDD" id="cd03427">
    <property type="entry name" value="NUDIX_MTH1_Nudt1"/>
    <property type="match status" value="1"/>
</dbReference>
<dbReference type="InterPro" id="IPR015797">
    <property type="entry name" value="NUDIX_hydrolase-like_dom_sf"/>
</dbReference>
<dbReference type="GO" id="GO:0046872">
    <property type="term" value="F:metal ion binding"/>
    <property type="evidence" value="ECO:0007669"/>
    <property type="project" value="UniProtKB-KW"/>
</dbReference>
<evidence type="ECO:0000256" key="3">
    <source>
        <dbReference type="ARBA" id="ARBA00005582"/>
    </source>
</evidence>
<protein>
    <recommendedName>
        <fullName evidence="14">Oxidized purine nucleoside triphosphate hydrolase</fullName>
        <ecNumber evidence="13">3.6.1.56</ecNumber>
    </recommendedName>
    <alternativeName>
        <fullName evidence="18">2-hydroxy-dATP diphosphatase</fullName>
    </alternativeName>
    <alternativeName>
        <fullName evidence="17">7,8-dihydro-8-oxoguanine triphosphatase</fullName>
    </alternativeName>
    <alternativeName>
        <fullName evidence="16">8-oxo-dGTPase</fullName>
    </alternativeName>
    <alternativeName>
        <fullName evidence="19">Methylated purine nucleoside triphosphate hydrolase</fullName>
    </alternativeName>
    <alternativeName>
        <fullName evidence="15">Nucleoside diphosphate-linked moiety X motif 1</fullName>
    </alternativeName>
</protein>
<dbReference type="Proteomes" id="UP000325113">
    <property type="component" value="Unassembled WGS sequence"/>
</dbReference>
<dbReference type="SUPFAM" id="SSF55811">
    <property type="entry name" value="Nudix"/>
    <property type="match status" value="1"/>
</dbReference>
<evidence type="ECO:0000256" key="1">
    <source>
        <dbReference type="ARBA" id="ARBA00001946"/>
    </source>
</evidence>
<proteinExistence type="inferred from homology"/>
<evidence type="ECO:0000256" key="19">
    <source>
        <dbReference type="ARBA" id="ARBA00032071"/>
    </source>
</evidence>
<comment type="catalytic activity">
    <reaction evidence="20">
        <text>N(6)-methyl-ATP + H2O = N(6)-methyl-AMP + diphosphate + H(+)</text>
        <dbReference type="Rhea" id="RHEA:67608"/>
        <dbReference type="ChEBI" id="CHEBI:15377"/>
        <dbReference type="ChEBI" id="CHEBI:15378"/>
        <dbReference type="ChEBI" id="CHEBI:33019"/>
        <dbReference type="ChEBI" id="CHEBI:144842"/>
        <dbReference type="ChEBI" id="CHEBI:172873"/>
    </reaction>
    <physiologicalReaction direction="left-to-right" evidence="20">
        <dbReference type="Rhea" id="RHEA:67609"/>
    </physiologicalReaction>
</comment>
<dbReference type="GO" id="GO:0008413">
    <property type="term" value="F:8-oxo-7,8-dihydroguanosine triphosphate pyrophosphatase activity"/>
    <property type="evidence" value="ECO:0007669"/>
    <property type="project" value="InterPro"/>
</dbReference>
<dbReference type="Proteomes" id="UP000323011">
    <property type="component" value="Unassembled WGS sequence"/>
</dbReference>
<keyword evidence="5" id="KW-0479">Metal-binding</keyword>
<dbReference type="Gene3D" id="3.90.79.10">
    <property type="entry name" value="Nucleoside Triphosphate Pyrophosphohydrolase"/>
    <property type="match status" value="1"/>
</dbReference>
<dbReference type="OMA" id="XNADENI"/>
<dbReference type="GO" id="GO:0005737">
    <property type="term" value="C:cytoplasm"/>
    <property type="evidence" value="ECO:0007669"/>
    <property type="project" value="TreeGrafter"/>
</dbReference>
<evidence type="ECO:0000256" key="18">
    <source>
        <dbReference type="ARBA" id="ARBA00031927"/>
    </source>
</evidence>
<evidence type="ECO:0000313" key="27">
    <source>
        <dbReference type="Proteomes" id="UP000323011"/>
    </source>
</evidence>
<evidence type="ECO:0000256" key="10">
    <source>
        <dbReference type="ARBA" id="ARBA00024459"/>
    </source>
</evidence>
<dbReference type="EC" id="3.6.1.56" evidence="13"/>
<comment type="subunit">
    <text evidence="4">Monomer.</text>
</comment>
<dbReference type="AlphaFoldDB" id="A0A5A8CLZ0"/>
<keyword evidence="7" id="KW-0460">Magnesium</keyword>
<evidence type="ECO:0000256" key="16">
    <source>
        <dbReference type="ARBA" id="ARBA00030634"/>
    </source>
</evidence>
<dbReference type="PANTHER" id="PTHR43758">
    <property type="entry name" value="7,8-DIHYDRO-8-OXOGUANINE TRIPHOSPHATASE"/>
    <property type="match status" value="1"/>
</dbReference>
<comment type="function">
    <text evidence="23">Oxidized purine nucleoside triphosphate hydrolase which is a prominent sanitizer of the oxidized nucleotide pool. Catalyzes the hydrolysis of 2-oxo-dATP (2-hydroxy-dATP) into 2-oxo-dAMP. Also has a significant hydrolase activity toward 2-oxo-ATP, 8-oxo-dGTP and 8-oxo-dATP. Through the hydrolysis of oxidized purine nucleoside triphosphates, prevents their incorporation into DNA and the subsequent transversions A:T to C:G and G:C to T:A. Also catalyzes the hydrolysis of methylated purine nucleoside triphosphate preventing their integration into DNA. Through this antimutagenic activity protects cells from oxidative stress.</text>
</comment>
<evidence type="ECO:0000256" key="20">
    <source>
        <dbReference type="ARBA" id="ARBA00048002"/>
    </source>
</evidence>
<evidence type="ECO:0000256" key="2">
    <source>
        <dbReference type="ARBA" id="ARBA00004123"/>
    </source>
</evidence>
<evidence type="ECO:0000256" key="14">
    <source>
        <dbReference type="ARBA" id="ARBA00026218"/>
    </source>
</evidence>
<evidence type="ECO:0000256" key="21">
    <source>
        <dbReference type="ARBA" id="ARBA00048894"/>
    </source>
</evidence>
<dbReference type="InterPro" id="IPR000086">
    <property type="entry name" value="NUDIX_hydrolase_dom"/>
</dbReference>
<comment type="subcellular location">
    <subcellularLocation>
        <location evidence="2">Nucleus</location>
    </subcellularLocation>
</comment>
<evidence type="ECO:0000256" key="17">
    <source>
        <dbReference type="ARBA" id="ARBA00030682"/>
    </source>
</evidence>
<comment type="catalytic activity">
    <reaction evidence="11">
        <text>8-oxo-dGTP + H2O = 8-oxo-dGMP + diphosphate + H(+)</text>
        <dbReference type="Rhea" id="RHEA:31575"/>
        <dbReference type="ChEBI" id="CHEBI:15377"/>
        <dbReference type="ChEBI" id="CHEBI:15378"/>
        <dbReference type="ChEBI" id="CHEBI:33019"/>
        <dbReference type="ChEBI" id="CHEBI:63224"/>
        <dbReference type="ChEBI" id="CHEBI:77896"/>
    </reaction>
    <physiologicalReaction direction="left-to-right" evidence="11">
        <dbReference type="Rhea" id="RHEA:31576"/>
    </physiologicalReaction>
</comment>
<evidence type="ECO:0000256" key="11">
    <source>
        <dbReference type="ARBA" id="ARBA00024486"/>
    </source>
</evidence>
<evidence type="ECO:0000259" key="24">
    <source>
        <dbReference type="PROSITE" id="PS51462"/>
    </source>
</evidence>
<evidence type="ECO:0000313" key="28">
    <source>
        <dbReference type="Proteomes" id="UP000325113"/>
    </source>
</evidence>
<comment type="catalytic activity">
    <reaction evidence="22">
        <text>N(6)-methyl-dATP + H2O = N(6)-methyl-dAMP + diphosphate + H(+)</text>
        <dbReference type="Rhea" id="RHEA:67604"/>
        <dbReference type="ChEBI" id="CHEBI:15377"/>
        <dbReference type="ChEBI" id="CHEBI:15378"/>
        <dbReference type="ChEBI" id="CHEBI:33019"/>
        <dbReference type="ChEBI" id="CHEBI:169976"/>
        <dbReference type="ChEBI" id="CHEBI:172872"/>
    </reaction>
    <physiologicalReaction direction="left-to-right" evidence="22">
        <dbReference type="Rhea" id="RHEA:67605"/>
    </physiologicalReaction>
</comment>
<evidence type="ECO:0000256" key="8">
    <source>
        <dbReference type="ARBA" id="ARBA00023242"/>
    </source>
</evidence>
<evidence type="ECO:0000313" key="25">
    <source>
        <dbReference type="EMBL" id="KAA0154055.1"/>
    </source>
</evidence>
<dbReference type="GO" id="GO:0008828">
    <property type="term" value="F:dATP diphosphatase activity"/>
    <property type="evidence" value="ECO:0007669"/>
    <property type="project" value="UniProtKB-EC"/>
</dbReference>
<keyword evidence="8" id="KW-0539">Nucleus</keyword>
<evidence type="ECO:0000256" key="13">
    <source>
        <dbReference type="ARBA" id="ARBA00026103"/>
    </source>
</evidence>
<evidence type="ECO:0000256" key="9">
    <source>
        <dbReference type="ARBA" id="ARBA00024448"/>
    </source>
</evidence>
<evidence type="ECO:0000256" key="12">
    <source>
        <dbReference type="ARBA" id="ARBA00024596"/>
    </source>
</evidence>
<organism evidence="25 27">
    <name type="scientific">Cafeteria roenbergensis</name>
    <name type="common">Marine flagellate</name>
    <dbReference type="NCBI Taxonomy" id="33653"/>
    <lineage>
        <taxon>Eukaryota</taxon>
        <taxon>Sar</taxon>
        <taxon>Stramenopiles</taxon>
        <taxon>Bigyra</taxon>
        <taxon>Opalozoa</taxon>
        <taxon>Bicosoecida</taxon>
        <taxon>Cafeteriaceae</taxon>
        <taxon>Cafeteria</taxon>
    </lineage>
</organism>
<evidence type="ECO:0000256" key="15">
    <source>
        <dbReference type="ARBA" id="ARBA00029673"/>
    </source>
</evidence>
<evidence type="ECO:0000256" key="23">
    <source>
        <dbReference type="ARBA" id="ARBA00053094"/>
    </source>
</evidence>
<evidence type="ECO:0000256" key="4">
    <source>
        <dbReference type="ARBA" id="ARBA00011245"/>
    </source>
</evidence>
<dbReference type="PRINTS" id="PR01403">
    <property type="entry name" value="8OXTPHPHTASE"/>
</dbReference>
<evidence type="ECO:0000256" key="22">
    <source>
        <dbReference type="ARBA" id="ARBA00049032"/>
    </source>
</evidence>
<dbReference type="EMBL" id="VLTN01000013">
    <property type="protein sequence ID" value="KAA0154055.1"/>
    <property type="molecule type" value="Genomic_DNA"/>
</dbReference>
<dbReference type="PROSITE" id="PS00893">
    <property type="entry name" value="NUDIX_BOX"/>
    <property type="match status" value="1"/>
</dbReference>
<comment type="catalytic activity">
    <reaction evidence="12">
        <text>2-oxo-ATP + H2O = 2-oxo-AMP + diphosphate + H(+)</text>
        <dbReference type="Rhea" id="RHEA:67392"/>
        <dbReference type="ChEBI" id="CHEBI:15377"/>
        <dbReference type="ChEBI" id="CHEBI:15378"/>
        <dbReference type="ChEBI" id="CHEBI:33019"/>
        <dbReference type="ChEBI" id="CHEBI:71395"/>
        <dbReference type="ChEBI" id="CHEBI:172878"/>
    </reaction>
    <physiologicalReaction direction="left-to-right" evidence="12">
        <dbReference type="Rhea" id="RHEA:67393"/>
    </physiologicalReaction>
</comment>
<comment type="catalytic activity">
    <reaction evidence="10">
        <text>2-oxo-dATP + H2O = 2-oxo-dAMP + diphosphate + H(+)</text>
        <dbReference type="Rhea" id="RHEA:31583"/>
        <dbReference type="ChEBI" id="CHEBI:15377"/>
        <dbReference type="ChEBI" id="CHEBI:15378"/>
        <dbReference type="ChEBI" id="CHEBI:33019"/>
        <dbReference type="ChEBI" id="CHEBI:63212"/>
        <dbReference type="ChEBI" id="CHEBI:77897"/>
        <dbReference type="EC" id="3.6.1.56"/>
    </reaction>
    <physiologicalReaction direction="left-to-right" evidence="10">
        <dbReference type="Rhea" id="RHEA:31584"/>
    </physiologicalReaction>
</comment>
<reference evidence="27 28" key="1">
    <citation type="submission" date="2019-07" db="EMBL/GenBank/DDBJ databases">
        <title>Genomes of Cafeteria roenbergensis.</title>
        <authorList>
            <person name="Fischer M.G."/>
            <person name="Hackl T."/>
            <person name="Roman M."/>
        </authorList>
    </citation>
    <scope>NUCLEOTIDE SEQUENCE [LARGE SCALE GENOMIC DNA]</scope>
    <source>
        <strain evidence="25 27">BVI</strain>
        <strain evidence="26 28">Cflag</strain>
    </source>
</reference>
<evidence type="ECO:0000256" key="5">
    <source>
        <dbReference type="ARBA" id="ARBA00022723"/>
    </source>
</evidence>
<comment type="catalytic activity">
    <reaction evidence="21">
        <text>O(6)-methyl-dGTP + H2O = O(6)-methyl-dGMP + diphosphate + H(+)</text>
        <dbReference type="Rhea" id="RHEA:67600"/>
        <dbReference type="ChEBI" id="CHEBI:15377"/>
        <dbReference type="ChEBI" id="CHEBI:15378"/>
        <dbReference type="ChEBI" id="CHEBI:33019"/>
        <dbReference type="ChEBI" id="CHEBI:169974"/>
        <dbReference type="ChEBI" id="CHEBI:169975"/>
    </reaction>
    <physiologicalReaction direction="left-to-right" evidence="21">
        <dbReference type="Rhea" id="RHEA:67601"/>
    </physiologicalReaction>
</comment>
<evidence type="ECO:0000256" key="6">
    <source>
        <dbReference type="ARBA" id="ARBA00022801"/>
    </source>
</evidence>
<accession>A0A5A8CLZ0</accession>
<dbReference type="PROSITE" id="PS51462">
    <property type="entry name" value="NUDIX"/>
    <property type="match status" value="1"/>
</dbReference>